<feature type="compositionally biased region" description="Basic and acidic residues" evidence="11">
    <location>
        <begin position="110"/>
        <end position="120"/>
    </location>
</feature>
<evidence type="ECO:0000256" key="9">
    <source>
        <dbReference type="ARBA" id="ARBA00038319"/>
    </source>
</evidence>
<gene>
    <name evidence="13" type="primary">LOC111129936</name>
</gene>
<dbReference type="PANTHER" id="PTHR22069:SF0">
    <property type="entry name" value="RADIAL SPOKE HEAD PROTEIN 9 HOMOLOG"/>
    <property type="match status" value="1"/>
</dbReference>
<keyword evidence="7" id="KW-0966">Cell projection</keyword>
<dbReference type="GeneID" id="111129936"/>
<evidence type="ECO:0000256" key="11">
    <source>
        <dbReference type="SAM" id="MobiDB-lite"/>
    </source>
</evidence>
<reference evidence="13" key="1">
    <citation type="submission" date="2025-08" db="UniProtKB">
        <authorList>
            <consortium name="RefSeq"/>
        </authorList>
    </citation>
    <scope>IDENTIFICATION</scope>
    <source>
        <tissue evidence="13">Whole sample</tissue>
    </source>
</reference>
<dbReference type="PANTHER" id="PTHR22069">
    <property type="entry name" value="MITOCHONDRIAL RIBOSOMAL PROTEIN S18"/>
    <property type="match status" value="1"/>
</dbReference>
<dbReference type="GO" id="GO:0035082">
    <property type="term" value="P:axoneme assembly"/>
    <property type="evidence" value="ECO:0007669"/>
    <property type="project" value="InterPro"/>
</dbReference>
<evidence type="ECO:0000256" key="8">
    <source>
        <dbReference type="ARBA" id="ARBA00037822"/>
    </source>
</evidence>
<feature type="region of interest" description="Disordered" evidence="11">
    <location>
        <begin position="102"/>
        <end position="132"/>
    </location>
</feature>
<dbReference type="InterPro" id="IPR055316">
    <property type="entry name" value="RSP9"/>
</dbReference>
<accession>A0A8B8DWB6</accession>
<evidence type="ECO:0000256" key="6">
    <source>
        <dbReference type="ARBA" id="ARBA00023212"/>
    </source>
</evidence>
<evidence type="ECO:0000313" key="13">
    <source>
        <dbReference type="RefSeq" id="XP_022332195.1"/>
    </source>
</evidence>
<dbReference type="RefSeq" id="XP_022332195.1">
    <property type="nucleotide sequence ID" value="XM_022476487.1"/>
</dbReference>
<keyword evidence="5" id="KW-0969">Cilium</keyword>
<dbReference type="InterPro" id="IPR006802">
    <property type="entry name" value="Radial_spoke"/>
</dbReference>
<keyword evidence="12" id="KW-1185">Reference proteome</keyword>
<protein>
    <recommendedName>
        <fullName evidence="10">Radial spoke head protein 9 homolog</fullName>
    </recommendedName>
</protein>
<keyword evidence="4" id="KW-0282">Flagellum</keyword>
<dbReference type="GO" id="GO:0044458">
    <property type="term" value="P:motile cilium assembly"/>
    <property type="evidence" value="ECO:0007669"/>
    <property type="project" value="TreeGrafter"/>
</dbReference>
<sequence>MDSEGLHLNIDYVGSSGIILSPEQKAALQTSLVILKNSGKFHRVYFWGKILGVKDDYFIAQGVGRDEMENRKTFYSKDCVHWGLLPPATKAMKEQSKLAKGRFTGDPSYEFEHTEQKKTEDGEEAGEEETKTKMRFSTATGEFKENNETTITIKEEDRLSSVIAEIDEDVKIVPRSAFIKTPDGKVNGNRSFEGLSVSESAKLCSYMHFRDPINLEEKSLLQKANLDKAIDFMDTLEEDIPKGSWSLQFERGSGLVTLRSLLWLGYVFYHVPGSRLYGSCYVGNGEKNLDLPFML</sequence>
<evidence type="ECO:0000256" key="3">
    <source>
        <dbReference type="ARBA" id="ARBA00022794"/>
    </source>
</evidence>
<dbReference type="GO" id="GO:0060091">
    <property type="term" value="C:kinocilium"/>
    <property type="evidence" value="ECO:0007669"/>
    <property type="project" value="UniProtKB-SubCell"/>
</dbReference>
<name>A0A8B8DWB6_CRAVI</name>
<dbReference type="Pfam" id="PF04712">
    <property type="entry name" value="Radial_spoke"/>
    <property type="match status" value="1"/>
</dbReference>
<evidence type="ECO:0000256" key="5">
    <source>
        <dbReference type="ARBA" id="ARBA00023069"/>
    </source>
</evidence>
<dbReference type="GO" id="GO:0060294">
    <property type="term" value="P:cilium movement involved in cell motility"/>
    <property type="evidence" value="ECO:0007669"/>
    <property type="project" value="InterPro"/>
</dbReference>
<evidence type="ECO:0000256" key="10">
    <source>
        <dbReference type="ARBA" id="ARBA00041080"/>
    </source>
</evidence>
<evidence type="ECO:0000313" key="12">
    <source>
        <dbReference type="Proteomes" id="UP000694844"/>
    </source>
</evidence>
<keyword evidence="2" id="KW-0963">Cytoplasm</keyword>
<dbReference type="OrthoDB" id="10258956at2759"/>
<evidence type="ECO:0000256" key="7">
    <source>
        <dbReference type="ARBA" id="ARBA00023273"/>
    </source>
</evidence>
<comment type="subcellular location">
    <subcellularLocation>
        <location evidence="8">Cell projection</location>
        <location evidence="8">Kinocilium</location>
    </subcellularLocation>
    <subcellularLocation>
        <location evidence="1">Cytoplasm</location>
        <location evidence="1">Cytoskeleton</location>
        <location evidence="1">Flagellum axoneme</location>
    </subcellularLocation>
</comment>
<evidence type="ECO:0000256" key="1">
    <source>
        <dbReference type="ARBA" id="ARBA00004611"/>
    </source>
</evidence>
<dbReference type="KEGG" id="cvn:111129936"/>
<evidence type="ECO:0000256" key="2">
    <source>
        <dbReference type="ARBA" id="ARBA00022490"/>
    </source>
</evidence>
<dbReference type="GO" id="GO:0001534">
    <property type="term" value="C:radial spoke"/>
    <property type="evidence" value="ECO:0007669"/>
    <property type="project" value="InterPro"/>
</dbReference>
<keyword evidence="3" id="KW-0970">Cilium biogenesis/degradation</keyword>
<dbReference type="AlphaFoldDB" id="A0A8B8DWB6"/>
<organism evidence="12 13">
    <name type="scientific">Crassostrea virginica</name>
    <name type="common">Eastern oyster</name>
    <dbReference type="NCBI Taxonomy" id="6565"/>
    <lineage>
        <taxon>Eukaryota</taxon>
        <taxon>Metazoa</taxon>
        <taxon>Spiralia</taxon>
        <taxon>Lophotrochozoa</taxon>
        <taxon>Mollusca</taxon>
        <taxon>Bivalvia</taxon>
        <taxon>Autobranchia</taxon>
        <taxon>Pteriomorphia</taxon>
        <taxon>Ostreida</taxon>
        <taxon>Ostreoidea</taxon>
        <taxon>Ostreidae</taxon>
        <taxon>Crassostrea</taxon>
    </lineage>
</organism>
<proteinExistence type="inferred from homology"/>
<keyword evidence="6" id="KW-0206">Cytoskeleton</keyword>
<evidence type="ECO:0000256" key="4">
    <source>
        <dbReference type="ARBA" id="ARBA00022846"/>
    </source>
</evidence>
<dbReference type="Proteomes" id="UP000694844">
    <property type="component" value="Chromosome 4"/>
</dbReference>
<comment type="similarity">
    <text evidence="9">Belongs to the flagellar radial spoke RSP9 family.</text>
</comment>